<proteinExistence type="predicted"/>
<keyword evidence="2" id="KW-1185">Reference proteome</keyword>
<gene>
    <name evidence="1" type="ORF">PIB30_011821</name>
</gene>
<sequence length="76" mass="8197">MEVGRCDGGIDPTRRILEFWPLRRRGWGRAEPIRCDGGGGAARQWRQTVRNEEMTVGGGVVLCGGGGDGKRGVTVN</sequence>
<dbReference type="EMBL" id="JASCZI010060444">
    <property type="protein sequence ID" value="MED6131669.1"/>
    <property type="molecule type" value="Genomic_DNA"/>
</dbReference>
<reference evidence="1 2" key="1">
    <citation type="journal article" date="2023" name="Plants (Basel)">
        <title>Bridging the Gap: Combining Genomics and Transcriptomics Approaches to Understand Stylosanthes scabra, an Orphan Legume from the Brazilian Caatinga.</title>
        <authorList>
            <person name="Ferreira-Neto J.R.C."/>
            <person name="da Silva M.D."/>
            <person name="Binneck E."/>
            <person name="de Melo N.F."/>
            <person name="da Silva R.H."/>
            <person name="de Melo A.L.T.M."/>
            <person name="Pandolfi V."/>
            <person name="Bustamante F.O."/>
            <person name="Brasileiro-Vidal A.C."/>
            <person name="Benko-Iseppon A.M."/>
        </authorList>
    </citation>
    <scope>NUCLEOTIDE SEQUENCE [LARGE SCALE GENOMIC DNA]</scope>
    <source>
        <tissue evidence="1">Leaves</tissue>
    </source>
</reference>
<protein>
    <submittedName>
        <fullName evidence="1">Uncharacterized protein</fullName>
    </submittedName>
</protein>
<dbReference type="Proteomes" id="UP001341840">
    <property type="component" value="Unassembled WGS sequence"/>
</dbReference>
<organism evidence="1 2">
    <name type="scientific">Stylosanthes scabra</name>
    <dbReference type="NCBI Taxonomy" id="79078"/>
    <lineage>
        <taxon>Eukaryota</taxon>
        <taxon>Viridiplantae</taxon>
        <taxon>Streptophyta</taxon>
        <taxon>Embryophyta</taxon>
        <taxon>Tracheophyta</taxon>
        <taxon>Spermatophyta</taxon>
        <taxon>Magnoliopsida</taxon>
        <taxon>eudicotyledons</taxon>
        <taxon>Gunneridae</taxon>
        <taxon>Pentapetalae</taxon>
        <taxon>rosids</taxon>
        <taxon>fabids</taxon>
        <taxon>Fabales</taxon>
        <taxon>Fabaceae</taxon>
        <taxon>Papilionoideae</taxon>
        <taxon>50 kb inversion clade</taxon>
        <taxon>dalbergioids sensu lato</taxon>
        <taxon>Dalbergieae</taxon>
        <taxon>Pterocarpus clade</taxon>
        <taxon>Stylosanthes</taxon>
    </lineage>
</organism>
<evidence type="ECO:0000313" key="2">
    <source>
        <dbReference type="Proteomes" id="UP001341840"/>
    </source>
</evidence>
<evidence type="ECO:0000313" key="1">
    <source>
        <dbReference type="EMBL" id="MED6131669.1"/>
    </source>
</evidence>
<accession>A0ABU6S669</accession>
<name>A0ABU6S669_9FABA</name>
<comment type="caution">
    <text evidence="1">The sequence shown here is derived from an EMBL/GenBank/DDBJ whole genome shotgun (WGS) entry which is preliminary data.</text>
</comment>